<sequence>MAELVPRGFAQGRVAVRVACALPGGRSYEEWVNWELPAGGAVSANQLQREANAFVQQLAKDGAVPASEVVGIAKDIGQQLRAAANKMSSGGTGAVVGAEELYLMRADVALPGESGGPGRAAEDDKERNAIGDQFVWDATGPHADLDAFAAVTCEEAGLPRVAAASLAAELRSEALEARRLAGSDPSLLAYAPKASGRGATRRGQVAQAEATEKGSQRIAPLTLHEDMSTTGIIRAERDAVLWGPTIESLSGGAGDEDYD</sequence>
<protein>
    <submittedName>
        <fullName evidence="2">Uncharacterized protein</fullName>
    </submittedName>
</protein>
<name>A0A7R9XW27_9VIRI</name>
<evidence type="ECO:0000313" key="2">
    <source>
        <dbReference type="EMBL" id="CAD8231956.1"/>
    </source>
</evidence>
<reference evidence="2" key="1">
    <citation type="submission" date="2021-01" db="EMBL/GenBank/DDBJ databases">
        <authorList>
            <person name="Corre E."/>
            <person name="Pelletier E."/>
            <person name="Niang G."/>
            <person name="Scheremetjew M."/>
            <person name="Finn R."/>
            <person name="Kale V."/>
            <person name="Holt S."/>
            <person name="Cochrane G."/>
            <person name="Meng A."/>
            <person name="Brown T."/>
            <person name="Cohen L."/>
        </authorList>
    </citation>
    <scope>NUCLEOTIDE SEQUENCE</scope>
    <source>
        <strain evidence="2">CCMP1413</strain>
    </source>
</reference>
<organism evidence="2">
    <name type="scientific">Prasinoderma coloniale</name>
    <dbReference type="NCBI Taxonomy" id="156133"/>
    <lineage>
        <taxon>Eukaryota</taxon>
        <taxon>Viridiplantae</taxon>
        <taxon>Prasinodermophyta</taxon>
        <taxon>Prasinodermophyceae</taxon>
        <taxon>Prasinodermales</taxon>
        <taxon>Prasinodermaceae</taxon>
        <taxon>Prasinoderma</taxon>
    </lineage>
</organism>
<proteinExistence type="predicted"/>
<feature type="region of interest" description="Disordered" evidence="1">
    <location>
        <begin position="191"/>
        <end position="217"/>
    </location>
</feature>
<accession>A0A7R9XW27</accession>
<gene>
    <name evidence="2" type="ORF">PCOL08062_LOCUS2278</name>
</gene>
<dbReference type="AlphaFoldDB" id="A0A7R9XW27"/>
<dbReference type="EMBL" id="HBDZ01002894">
    <property type="protein sequence ID" value="CAD8231956.1"/>
    <property type="molecule type" value="Transcribed_RNA"/>
</dbReference>
<evidence type="ECO:0000256" key="1">
    <source>
        <dbReference type="SAM" id="MobiDB-lite"/>
    </source>
</evidence>